<dbReference type="PANTHER" id="PTHR43244">
    <property type="match status" value="1"/>
</dbReference>
<dbReference type="InterPro" id="IPR011251">
    <property type="entry name" value="Luciferase-like_dom"/>
</dbReference>
<protein>
    <submittedName>
        <fullName evidence="2">LLM class F420-dependent oxidoreductase</fullName>
    </submittedName>
</protein>
<proteinExistence type="predicted"/>
<dbReference type="Pfam" id="PF00296">
    <property type="entry name" value="Bac_luciferase"/>
    <property type="match status" value="1"/>
</dbReference>
<dbReference type="PANTHER" id="PTHR43244:SF2">
    <property type="entry name" value="CONSERVED HYPOTHETICAL ALANINE AND PROLINE-RICH PROTEIN"/>
    <property type="match status" value="1"/>
</dbReference>
<dbReference type="AlphaFoldDB" id="A0A2N5X3V9"/>
<dbReference type="EMBL" id="PKUS01000008">
    <property type="protein sequence ID" value="PLW69178.1"/>
    <property type="molecule type" value="Genomic_DNA"/>
</dbReference>
<comment type="caution">
    <text evidence="2">The sequence shown here is derived from an EMBL/GenBank/DDBJ whole genome shotgun (WGS) entry which is preliminary data.</text>
</comment>
<dbReference type="InterPro" id="IPR036661">
    <property type="entry name" value="Luciferase-like_sf"/>
</dbReference>
<dbReference type="SUPFAM" id="SSF51679">
    <property type="entry name" value="Bacterial luciferase-like"/>
    <property type="match status" value="1"/>
</dbReference>
<gene>
    <name evidence="2" type="ORF">C0039_08945</name>
</gene>
<dbReference type="InterPro" id="IPR019919">
    <property type="entry name" value="Lucif-like_OxRdtase_MSMEG_2256"/>
</dbReference>
<dbReference type="NCBIfam" id="TIGR03617">
    <property type="entry name" value="F420_MSMEG_2256"/>
    <property type="match status" value="1"/>
</dbReference>
<dbReference type="CDD" id="cd01097">
    <property type="entry name" value="Tetrahydromethanopterin_reductase"/>
    <property type="match status" value="1"/>
</dbReference>
<dbReference type="GO" id="GO:0016705">
    <property type="term" value="F:oxidoreductase activity, acting on paired donors, with incorporation or reduction of molecular oxygen"/>
    <property type="evidence" value="ECO:0007669"/>
    <property type="project" value="InterPro"/>
</dbReference>
<dbReference type="Gene3D" id="3.20.20.30">
    <property type="entry name" value="Luciferase-like domain"/>
    <property type="match status" value="1"/>
</dbReference>
<evidence type="ECO:0000313" key="2">
    <source>
        <dbReference type="EMBL" id="PLW69178.1"/>
    </source>
</evidence>
<accession>A0A2N5X3V9</accession>
<evidence type="ECO:0000259" key="1">
    <source>
        <dbReference type="Pfam" id="PF00296"/>
    </source>
</evidence>
<feature type="domain" description="Luciferase-like" evidence="1">
    <location>
        <begin position="19"/>
        <end position="322"/>
    </location>
</feature>
<evidence type="ECO:0000313" key="3">
    <source>
        <dbReference type="Proteomes" id="UP000235005"/>
    </source>
</evidence>
<name>A0A2N5X3V9_9GAMM</name>
<reference evidence="2 3" key="1">
    <citation type="submission" date="2018-01" db="EMBL/GenBank/DDBJ databases">
        <title>The draft genome sequence of Halioglobus lutimaris HF004.</title>
        <authorList>
            <person name="Du Z.-J."/>
            <person name="Shi M.-J."/>
        </authorList>
    </citation>
    <scope>NUCLEOTIDE SEQUENCE [LARGE SCALE GENOMIC DNA]</scope>
    <source>
        <strain evidence="2 3">HF004</strain>
    </source>
</reference>
<dbReference type="Proteomes" id="UP000235005">
    <property type="component" value="Unassembled WGS sequence"/>
</dbReference>
<dbReference type="InterPro" id="IPR050564">
    <property type="entry name" value="F420-G6PD/mer"/>
</dbReference>
<sequence length="353" mass="39355">MRVETVMLGPEKSHYAGTVQNVSELARIAESARQLEAVGFDGITTPEAGHDPYLPLMIAAEHTQTVRLGTNIAVSFPRSPMVTAQAAWDLQNYSSGRFALGLGTQVKAHNERRYATPWPGAPGPRMREYILCLQSIFRSFQNPKEPCYFEGEFYQFTLLPTFFNPGPIVHPDIPIYLAVVNKYMARLAGELCQGIRLHPIATFGYTRDVIIPALEEGARSTGRAREQLDLLGAPFLAVGRDEEAVDTAVKGLRQQIAFYASTPAYHPVLRFHGWEDIGLELNRRISDGKINTIASLITDDMLDEWAIVCTCDQFADQVKKKSAGLFDSILLDLPPEVRADQDWMRQMIGLIQS</sequence>
<dbReference type="OrthoDB" id="7332380at2"/>
<organism evidence="2 3">
    <name type="scientific">Pseudohalioglobus lutimaris</name>
    <dbReference type="NCBI Taxonomy" id="1737061"/>
    <lineage>
        <taxon>Bacteria</taxon>
        <taxon>Pseudomonadati</taxon>
        <taxon>Pseudomonadota</taxon>
        <taxon>Gammaproteobacteria</taxon>
        <taxon>Cellvibrionales</taxon>
        <taxon>Halieaceae</taxon>
        <taxon>Pseudohalioglobus</taxon>
    </lineage>
</organism>
<keyword evidence="3" id="KW-1185">Reference proteome</keyword>